<evidence type="ECO:0008006" key="10">
    <source>
        <dbReference type="Google" id="ProtNLM"/>
    </source>
</evidence>
<dbReference type="PROSITE" id="PS50294">
    <property type="entry name" value="WD_REPEATS_REGION"/>
    <property type="match status" value="1"/>
</dbReference>
<protein>
    <recommendedName>
        <fullName evidence="10">DDB1-and CUL4-associated factor 8</fullName>
    </recommendedName>
</protein>
<dbReference type="EMBL" id="CAJNOM010000319">
    <property type="protein sequence ID" value="CAF1353526.1"/>
    <property type="molecule type" value="Genomic_DNA"/>
</dbReference>
<dbReference type="EMBL" id="CAJNOI010002093">
    <property type="protein sequence ID" value="CAF1457435.1"/>
    <property type="molecule type" value="Genomic_DNA"/>
</dbReference>
<feature type="region of interest" description="Disordered" evidence="4">
    <location>
        <begin position="91"/>
        <end position="144"/>
    </location>
</feature>
<dbReference type="EMBL" id="CAJNOI010000039">
    <property type="protein sequence ID" value="CAF0909825.1"/>
    <property type="molecule type" value="Genomic_DNA"/>
</dbReference>
<keyword evidence="2" id="KW-0677">Repeat</keyword>
<feature type="region of interest" description="Disordered" evidence="4">
    <location>
        <begin position="568"/>
        <end position="613"/>
    </location>
</feature>
<dbReference type="InterPro" id="IPR045151">
    <property type="entry name" value="DCAF8"/>
</dbReference>
<dbReference type="EMBL" id="CAJNOM010002417">
    <property type="protein sequence ID" value="CAF1632257.1"/>
    <property type="molecule type" value="Genomic_DNA"/>
</dbReference>
<dbReference type="PANTHER" id="PTHR15574">
    <property type="entry name" value="WD REPEAT DOMAIN-CONTAINING FAMILY"/>
    <property type="match status" value="1"/>
</dbReference>
<dbReference type="GO" id="GO:0080008">
    <property type="term" value="C:Cul4-RING E3 ubiquitin ligase complex"/>
    <property type="evidence" value="ECO:0007669"/>
    <property type="project" value="TreeGrafter"/>
</dbReference>
<dbReference type="OrthoDB" id="4869960at2759"/>
<reference evidence="8" key="1">
    <citation type="submission" date="2021-02" db="EMBL/GenBank/DDBJ databases">
        <authorList>
            <person name="Nowell W R."/>
        </authorList>
    </citation>
    <scope>NUCLEOTIDE SEQUENCE</scope>
</reference>
<dbReference type="InterPro" id="IPR036322">
    <property type="entry name" value="WD40_repeat_dom_sf"/>
</dbReference>
<dbReference type="AlphaFoldDB" id="A0A816DA74"/>
<feature type="region of interest" description="Disordered" evidence="4">
    <location>
        <begin position="1"/>
        <end position="77"/>
    </location>
</feature>
<gene>
    <name evidence="5" type="ORF">BJG266_LOCUS10938</name>
    <name evidence="7" type="ORF">BJG266_LOCUS40789</name>
    <name evidence="6" type="ORF">QVE165_LOCUS34128</name>
    <name evidence="8" type="ORF">QVE165_LOCUS57665</name>
</gene>
<feature type="compositionally biased region" description="Acidic residues" evidence="4">
    <location>
        <begin position="570"/>
        <end position="597"/>
    </location>
</feature>
<organism evidence="8 9">
    <name type="scientific">Adineta steineri</name>
    <dbReference type="NCBI Taxonomy" id="433720"/>
    <lineage>
        <taxon>Eukaryota</taxon>
        <taxon>Metazoa</taxon>
        <taxon>Spiralia</taxon>
        <taxon>Gnathifera</taxon>
        <taxon>Rotifera</taxon>
        <taxon>Eurotatoria</taxon>
        <taxon>Bdelloidea</taxon>
        <taxon>Adinetida</taxon>
        <taxon>Adinetidae</taxon>
        <taxon>Adineta</taxon>
    </lineage>
</organism>
<keyword evidence="1 3" id="KW-0853">WD repeat</keyword>
<evidence type="ECO:0000313" key="8">
    <source>
        <dbReference type="EMBL" id="CAF1632257.1"/>
    </source>
</evidence>
<evidence type="ECO:0000313" key="7">
    <source>
        <dbReference type="EMBL" id="CAF1457435.1"/>
    </source>
</evidence>
<sequence>MNSQSSNDEKLLNENEQQSNDEDHIQRKRSRVGSHPDELTDQKIDNVQTTETSSEPIENHEISDDKQTEDNNGSIKRRKLNVDIEEIINQEEKTNDSVRTTSTKNSESKDESSSTTTDEDDDEDDNDDDDDDDDDNINHELNLPPTTNIHLRLRQRELGIFHRSKGRATCQTFHNNIIASRNLVQRMKVSHKLDQHNGCVNALSFNRTGTLLASASDDLQIILWDWSLNQPAVSYESEHHGNVFQAKFIPFSDDCKIVSCARDGQVRLGELHPDGRFNRTRKIAQHTASAHKLSVDNITGTDIFSCGEDGLVYQIDIRENKAHRLLTINSETMNKLPLYSIELNRNNQNEFVLAGMDPYIRVFDRRYIEAHTAKPLKNFCPDLVKKIEDRRRQPSVTCAVYNHDGTEILGSYNDEDIYLFNATHSDGADAIHHYRGHRNNNTVKGVNFYGRNSEYVISGSDCGHVFIWDKNSEKCIWYDKGDDDGTVNVLEPHPHFPIIATSGLENDIKIWTPISQEPVDFKRLNMIMKRNAREREHELHFASVLDTDTGGILRLMRPVFRRMVRRANAEDDEHTDEDDDDDDDDDDVDEDDEDDESVSQQTRQIYSFDCAPS</sequence>
<evidence type="ECO:0000256" key="3">
    <source>
        <dbReference type="PROSITE-ProRule" id="PRU00221"/>
    </source>
</evidence>
<dbReference type="InterPro" id="IPR001680">
    <property type="entry name" value="WD40_rpt"/>
</dbReference>
<name>A0A816DA74_9BILA</name>
<dbReference type="GO" id="GO:0005737">
    <property type="term" value="C:cytoplasm"/>
    <property type="evidence" value="ECO:0007669"/>
    <property type="project" value="TreeGrafter"/>
</dbReference>
<dbReference type="SUPFAM" id="SSF50978">
    <property type="entry name" value="WD40 repeat-like"/>
    <property type="match status" value="1"/>
</dbReference>
<evidence type="ECO:0000313" key="5">
    <source>
        <dbReference type="EMBL" id="CAF0909825.1"/>
    </source>
</evidence>
<feature type="repeat" description="WD" evidence="3">
    <location>
        <begin position="193"/>
        <end position="225"/>
    </location>
</feature>
<comment type="caution">
    <text evidence="8">The sequence shown here is derived from an EMBL/GenBank/DDBJ whole genome shotgun (WGS) entry which is preliminary data.</text>
</comment>
<evidence type="ECO:0000256" key="2">
    <source>
        <dbReference type="ARBA" id="ARBA00022737"/>
    </source>
</evidence>
<dbReference type="Proteomes" id="UP000663832">
    <property type="component" value="Unassembled WGS sequence"/>
</dbReference>
<dbReference type="Gene3D" id="2.130.10.10">
    <property type="entry name" value="YVTN repeat-like/Quinoprotein amine dehydrogenase"/>
    <property type="match status" value="1"/>
</dbReference>
<dbReference type="PANTHER" id="PTHR15574:SF21">
    <property type="entry name" value="DDB1- AND CUL4-ASSOCIATED FACTOR 8"/>
    <property type="match status" value="1"/>
</dbReference>
<dbReference type="InterPro" id="IPR015943">
    <property type="entry name" value="WD40/YVTN_repeat-like_dom_sf"/>
</dbReference>
<evidence type="ECO:0000256" key="4">
    <source>
        <dbReference type="SAM" id="MobiDB-lite"/>
    </source>
</evidence>
<evidence type="ECO:0000313" key="9">
    <source>
        <dbReference type="Proteomes" id="UP000663832"/>
    </source>
</evidence>
<dbReference type="PROSITE" id="PS50082">
    <property type="entry name" value="WD_REPEATS_2"/>
    <property type="match status" value="1"/>
</dbReference>
<evidence type="ECO:0000313" key="6">
    <source>
        <dbReference type="EMBL" id="CAF1353526.1"/>
    </source>
</evidence>
<accession>A0A816DA74</accession>
<feature type="compositionally biased region" description="Acidic residues" evidence="4">
    <location>
        <begin position="117"/>
        <end position="135"/>
    </location>
</feature>
<evidence type="ECO:0000256" key="1">
    <source>
        <dbReference type="ARBA" id="ARBA00022574"/>
    </source>
</evidence>
<proteinExistence type="predicted"/>
<dbReference type="Pfam" id="PF00400">
    <property type="entry name" value="WD40"/>
    <property type="match status" value="2"/>
</dbReference>
<dbReference type="SMART" id="SM00320">
    <property type="entry name" value="WD40"/>
    <property type="match status" value="7"/>
</dbReference>
<feature type="compositionally biased region" description="Basic and acidic residues" evidence="4">
    <location>
        <begin position="34"/>
        <end position="44"/>
    </location>
</feature>
<feature type="compositionally biased region" description="Polar residues" evidence="4">
    <location>
        <begin position="45"/>
        <end position="56"/>
    </location>
</feature>
<feature type="compositionally biased region" description="Basic and acidic residues" evidence="4">
    <location>
        <begin position="57"/>
        <end position="69"/>
    </location>
</feature>
<dbReference type="Proteomes" id="UP000663877">
    <property type="component" value="Unassembled WGS sequence"/>
</dbReference>
<keyword evidence="9" id="KW-1185">Reference proteome</keyword>